<dbReference type="PANTHER" id="PTHR10000">
    <property type="entry name" value="PHOSPHOSERINE PHOSPHATASE"/>
    <property type="match status" value="1"/>
</dbReference>
<dbReference type="NCBIfam" id="TIGR01484">
    <property type="entry name" value="HAD-SF-IIB"/>
    <property type="match status" value="1"/>
</dbReference>
<reference evidence="1 2" key="1">
    <citation type="journal article" date="2015" name="Genome Announc.">
        <title>Expanding the biotechnology potential of lactobacilli through comparative genomics of 213 strains and associated genera.</title>
        <authorList>
            <person name="Sun Z."/>
            <person name="Harris H.M."/>
            <person name="McCann A."/>
            <person name="Guo C."/>
            <person name="Argimon S."/>
            <person name="Zhang W."/>
            <person name="Yang X."/>
            <person name="Jeffery I.B."/>
            <person name="Cooney J.C."/>
            <person name="Kagawa T.F."/>
            <person name="Liu W."/>
            <person name="Song Y."/>
            <person name="Salvetti E."/>
            <person name="Wrobel A."/>
            <person name="Rasinkangas P."/>
            <person name="Parkhill J."/>
            <person name="Rea M.C."/>
            <person name="O'Sullivan O."/>
            <person name="Ritari J."/>
            <person name="Douillard F.P."/>
            <person name="Paul Ross R."/>
            <person name="Yang R."/>
            <person name="Briner A.E."/>
            <person name="Felis G.E."/>
            <person name="de Vos W.M."/>
            <person name="Barrangou R."/>
            <person name="Klaenhammer T.R."/>
            <person name="Caufield P.W."/>
            <person name="Cui Y."/>
            <person name="Zhang H."/>
            <person name="O'Toole P.W."/>
        </authorList>
    </citation>
    <scope>NUCLEOTIDE SEQUENCE [LARGE SCALE GENOMIC DNA]</scope>
    <source>
        <strain evidence="1 2">DSM 20509</strain>
    </source>
</reference>
<sequence length="269" mass="29836">MYKHLFSDMDNTLLRTDGSFSEENARVIKQTNLPFTLVSARAPMEMDFVLNKLKLSNPQIAFNGALIYRQLDTRREVLYSQPLQPSDFTKLMAVIKSYPEVSLTWYDADNWYAFKQDEGTAYETSITHLEPTLVTEADLKSLTGPVYKFMLICFDLEVLGKLKAALLALGLENVSIVNSNPAYIEITHKDATKANAIAHVQAAEKITKDQLMAFGDGENDLPMLTAVGTAVVVANASAKIKQVADFISKSNDEDGVAYAIKKLILDAEL</sequence>
<dbReference type="CDD" id="cd07516">
    <property type="entry name" value="HAD_Pase"/>
    <property type="match status" value="1"/>
</dbReference>
<name>A0A0R2ALV2_9LACO</name>
<dbReference type="OrthoDB" id="9790031at2"/>
<dbReference type="Gene3D" id="3.30.1240.10">
    <property type="match status" value="1"/>
</dbReference>
<dbReference type="InterPro" id="IPR023214">
    <property type="entry name" value="HAD_sf"/>
</dbReference>
<dbReference type="PATRIC" id="fig|1423718.3.peg.1610"/>
<gene>
    <name evidence="1" type="ORF">FC14_GL001545</name>
</gene>
<organism evidence="1 2">
    <name type="scientific">Ligilactobacillus agilis DSM 20509</name>
    <dbReference type="NCBI Taxonomy" id="1423718"/>
    <lineage>
        <taxon>Bacteria</taxon>
        <taxon>Bacillati</taxon>
        <taxon>Bacillota</taxon>
        <taxon>Bacilli</taxon>
        <taxon>Lactobacillales</taxon>
        <taxon>Lactobacillaceae</taxon>
        <taxon>Ligilactobacillus</taxon>
    </lineage>
</organism>
<dbReference type="PANTHER" id="PTHR10000:SF8">
    <property type="entry name" value="HAD SUPERFAMILY HYDROLASE-LIKE, TYPE 3"/>
    <property type="match status" value="1"/>
</dbReference>
<accession>A0A0R2ALV2</accession>
<proteinExistence type="predicted"/>
<dbReference type="GO" id="GO:0005829">
    <property type="term" value="C:cytosol"/>
    <property type="evidence" value="ECO:0007669"/>
    <property type="project" value="TreeGrafter"/>
</dbReference>
<dbReference type="InterPro" id="IPR036412">
    <property type="entry name" value="HAD-like_sf"/>
</dbReference>
<dbReference type="GO" id="GO:0000287">
    <property type="term" value="F:magnesium ion binding"/>
    <property type="evidence" value="ECO:0007669"/>
    <property type="project" value="TreeGrafter"/>
</dbReference>
<dbReference type="Pfam" id="PF08282">
    <property type="entry name" value="Hydrolase_3"/>
    <property type="match status" value="1"/>
</dbReference>
<evidence type="ECO:0000313" key="1">
    <source>
        <dbReference type="EMBL" id="KRM65065.1"/>
    </source>
</evidence>
<comment type="caution">
    <text evidence="1">The sequence shown here is derived from an EMBL/GenBank/DDBJ whole genome shotgun (WGS) entry which is preliminary data.</text>
</comment>
<dbReference type="InterPro" id="IPR000150">
    <property type="entry name" value="Cof"/>
</dbReference>
<dbReference type="AlphaFoldDB" id="A0A0R2ALV2"/>
<dbReference type="SUPFAM" id="SSF56784">
    <property type="entry name" value="HAD-like"/>
    <property type="match status" value="1"/>
</dbReference>
<dbReference type="Gene3D" id="3.40.50.1000">
    <property type="entry name" value="HAD superfamily/HAD-like"/>
    <property type="match status" value="1"/>
</dbReference>
<dbReference type="Proteomes" id="UP000051008">
    <property type="component" value="Unassembled WGS sequence"/>
</dbReference>
<dbReference type="RefSeq" id="WP_056976442.1">
    <property type="nucleotide sequence ID" value="NZ_AYYP01000020.1"/>
</dbReference>
<keyword evidence="2" id="KW-1185">Reference proteome</keyword>
<dbReference type="SFLD" id="SFLDG01140">
    <property type="entry name" value="C2.B:_Phosphomannomutase_and_P"/>
    <property type="match status" value="1"/>
</dbReference>
<dbReference type="NCBIfam" id="TIGR00099">
    <property type="entry name" value="Cof-subfamily"/>
    <property type="match status" value="1"/>
</dbReference>
<evidence type="ECO:0000313" key="2">
    <source>
        <dbReference type="Proteomes" id="UP000051008"/>
    </source>
</evidence>
<dbReference type="GO" id="GO:0016791">
    <property type="term" value="F:phosphatase activity"/>
    <property type="evidence" value="ECO:0007669"/>
    <property type="project" value="TreeGrafter"/>
</dbReference>
<dbReference type="EMBL" id="AYYP01000020">
    <property type="protein sequence ID" value="KRM65065.1"/>
    <property type="molecule type" value="Genomic_DNA"/>
</dbReference>
<dbReference type="InterPro" id="IPR006379">
    <property type="entry name" value="HAD-SF_hydro_IIB"/>
</dbReference>
<keyword evidence="1" id="KW-0378">Hydrolase</keyword>
<protein>
    <submittedName>
        <fullName evidence="1">Cof-like hydrolase</fullName>
    </submittedName>
</protein>
<dbReference type="SFLD" id="SFLDS00003">
    <property type="entry name" value="Haloacid_Dehalogenase"/>
    <property type="match status" value="1"/>
</dbReference>